<evidence type="ECO:0000313" key="2">
    <source>
        <dbReference type="EMBL" id="SMX24542.1"/>
    </source>
</evidence>
<dbReference type="InterPro" id="IPR038765">
    <property type="entry name" value="Papain-like_cys_pep_sf"/>
</dbReference>
<sequence length="269" mass="28642">MRLQVNHRTSYTFDPPMRGVAQSLRLWPSLFDGQAVLDWHVDIEGAIRGANFRDGAGDLIETATFLGSVETVVIDVRGTVETTDLSGVLRGHREKVPPLAYVRRGPFTYASNAIRELAQKAVAGAGNPLGQAHALAEAVGEAIAYTPGETDAKTTASEALEAGRGVCQDHAHTLVAAAICLDIPARYVTGYLHAEGGIAEASHAWAEIYVPDLGWVGFDASNQVCPDERYIRLGSGFDSIDAAPIRGVSQGRGTESMSVDVTVLDANQQ</sequence>
<evidence type="ECO:0000259" key="1">
    <source>
        <dbReference type="SMART" id="SM00460"/>
    </source>
</evidence>
<dbReference type="PANTHER" id="PTHR33490">
    <property type="entry name" value="BLR5614 PROTEIN-RELATED"/>
    <property type="match status" value="1"/>
</dbReference>
<proteinExistence type="predicted"/>
<dbReference type="EMBL" id="FXXQ01000009">
    <property type="protein sequence ID" value="SMX24542.1"/>
    <property type="molecule type" value="Genomic_DNA"/>
</dbReference>
<dbReference type="RefSeq" id="WP_093974514.1">
    <property type="nucleotide sequence ID" value="NZ_FXXQ01000009.1"/>
</dbReference>
<feature type="domain" description="Transglutaminase-like" evidence="1">
    <location>
        <begin position="159"/>
        <end position="222"/>
    </location>
</feature>
<dbReference type="Pfam" id="PF08379">
    <property type="entry name" value="Bact_transglu_N"/>
    <property type="match status" value="1"/>
</dbReference>
<evidence type="ECO:0000313" key="3">
    <source>
        <dbReference type="Proteomes" id="UP000201838"/>
    </source>
</evidence>
<dbReference type="SUPFAM" id="SSF54001">
    <property type="entry name" value="Cysteine proteinases"/>
    <property type="match status" value="1"/>
</dbReference>
<accession>A0A238J2T5</accession>
<dbReference type="Gene3D" id="3.10.620.30">
    <property type="match status" value="1"/>
</dbReference>
<dbReference type="AlphaFoldDB" id="A0A238J2T5"/>
<dbReference type="Proteomes" id="UP000201838">
    <property type="component" value="Unassembled WGS sequence"/>
</dbReference>
<dbReference type="OrthoDB" id="9804023at2"/>
<reference evidence="2 3" key="1">
    <citation type="submission" date="2017-05" db="EMBL/GenBank/DDBJ databases">
        <authorList>
            <person name="Song R."/>
            <person name="Chenine A.L."/>
            <person name="Ruprecht R.M."/>
        </authorList>
    </citation>
    <scope>NUCLEOTIDE SEQUENCE [LARGE SCALE GENOMIC DNA]</scope>
    <source>
        <strain evidence="2 3">CECT 8489</strain>
    </source>
</reference>
<organism evidence="2 3">
    <name type="scientific">Boseongicola aestuarii</name>
    <dbReference type="NCBI Taxonomy" id="1470561"/>
    <lineage>
        <taxon>Bacteria</taxon>
        <taxon>Pseudomonadati</taxon>
        <taxon>Pseudomonadota</taxon>
        <taxon>Alphaproteobacteria</taxon>
        <taxon>Rhodobacterales</taxon>
        <taxon>Paracoccaceae</taxon>
        <taxon>Boseongicola</taxon>
    </lineage>
</organism>
<dbReference type="InterPro" id="IPR002931">
    <property type="entry name" value="Transglutaminase-like"/>
</dbReference>
<dbReference type="SMART" id="SM00460">
    <property type="entry name" value="TGc"/>
    <property type="match status" value="1"/>
</dbReference>
<gene>
    <name evidence="2" type="ORF">BOA8489_02668</name>
</gene>
<dbReference type="InterPro" id="IPR013589">
    <property type="entry name" value="Bac_transglu_N"/>
</dbReference>
<keyword evidence="3" id="KW-1185">Reference proteome</keyword>
<name>A0A238J2T5_9RHOB</name>
<dbReference type="Pfam" id="PF01841">
    <property type="entry name" value="Transglut_core"/>
    <property type="match status" value="1"/>
</dbReference>
<protein>
    <submittedName>
        <fullName evidence="2">Transglutaminase-like superfamily protein</fullName>
    </submittedName>
</protein>
<dbReference type="PANTHER" id="PTHR33490:SF6">
    <property type="entry name" value="SLL1049 PROTEIN"/>
    <property type="match status" value="1"/>
</dbReference>